<dbReference type="InterPro" id="IPR016024">
    <property type="entry name" value="ARM-type_fold"/>
</dbReference>
<feature type="region of interest" description="Disordered" evidence="2">
    <location>
        <begin position="2484"/>
        <end position="2508"/>
    </location>
</feature>
<dbReference type="Proteomes" id="UP000033710">
    <property type="component" value="Unassembled WGS sequence"/>
</dbReference>
<feature type="compositionally biased region" description="Low complexity" evidence="2">
    <location>
        <begin position="376"/>
        <end position="388"/>
    </location>
</feature>
<dbReference type="GO" id="GO:0042147">
    <property type="term" value="P:retrograde transport, endosome to Golgi"/>
    <property type="evidence" value="ECO:0007669"/>
    <property type="project" value="TreeGrafter"/>
</dbReference>
<dbReference type="InterPro" id="IPR046837">
    <property type="entry name" value="Laa1/Sip1/HEATR5-like_HEAT"/>
</dbReference>
<dbReference type="PANTHER" id="PTHR21663:SF0">
    <property type="entry name" value="HEAT REPEAT-CONTAINING PROTEIN 5B"/>
    <property type="match status" value="1"/>
</dbReference>
<dbReference type="FunFam" id="1.25.10.10:FF:000745">
    <property type="entry name" value="Chromosome 7, whole genome shotgun sequence"/>
    <property type="match status" value="1"/>
</dbReference>
<feature type="region of interest" description="Disordered" evidence="2">
    <location>
        <begin position="362"/>
        <end position="389"/>
    </location>
</feature>
<comment type="similarity">
    <text evidence="1">Belongs to the HEATR5 family.</text>
</comment>
<dbReference type="Pfam" id="PF25468">
    <property type="entry name" value="HEAT_HEATR5A"/>
    <property type="match status" value="1"/>
</dbReference>
<reference evidence="4 5" key="1">
    <citation type="journal article" date="2014" name="BMC Genomics">
        <title>Comparative genomics of the major fungal agents of human and animal Sporotrichosis: Sporothrix schenckii and Sporothrix brasiliensis.</title>
        <authorList>
            <person name="Teixeira M.M."/>
            <person name="de Almeida L.G."/>
            <person name="Kubitschek-Barreira P."/>
            <person name="Alves F.L."/>
            <person name="Kioshima E.S."/>
            <person name="Abadio A.K."/>
            <person name="Fernandes L."/>
            <person name="Derengowski L.S."/>
            <person name="Ferreira K.S."/>
            <person name="Souza R.C."/>
            <person name="Ruiz J.C."/>
            <person name="de Andrade N.C."/>
            <person name="Paes H.C."/>
            <person name="Nicola A.M."/>
            <person name="Albuquerque P."/>
            <person name="Gerber A.L."/>
            <person name="Martins V.P."/>
            <person name="Peconick L.D."/>
            <person name="Neto A.V."/>
            <person name="Chaucanez C.B."/>
            <person name="Silva P.A."/>
            <person name="Cunha O.L."/>
            <person name="de Oliveira F.F."/>
            <person name="dos Santos T.C."/>
            <person name="Barros A.L."/>
            <person name="Soares M.A."/>
            <person name="de Oliveira L.M."/>
            <person name="Marini M.M."/>
            <person name="Villalobos-Duno H."/>
            <person name="Cunha M.M."/>
            <person name="de Hoog S."/>
            <person name="da Silveira J.F."/>
            <person name="Henrissat B."/>
            <person name="Nino-Vega G.A."/>
            <person name="Cisalpino P.S."/>
            <person name="Mora-Montes H.M."/>
            <person name="Almeida S.R."/>
            <person name="Stajich J.E."/>
            <person name="Lopes-Bezerra L.M."/>
            <person name="Vasconcelos A.T."/>
            <person name="Felipe M.S."/>
        </authorList>
    </citation>
    <scope>NUCLEOTIDE SEQUENCE [LARGE SCALE GENOMIC DNA]</scope>
    <source>
        <strain evidence="4 5">1099-18</strain>
    </source>
</reference>
<dbReference type="EMBL" id="AXCR01000007">
    <property type="protein sequence ID" value="KJR85645.1"/>
    <property type="molecule type" value="Genomic_DNA"/>
</dbReference>
<evidence type="ECO:0000256" key="2">
    <source>
        <dbReference type="SAM" id="MobiDB-lite"/>
    </source>
</evidence>
<dbReference type="GO" id="GO:0016020">
    <property type="term" value="C:membrane"/>
    <property type="evidence" value="ECO:0007669"/>
    <property type="project" value="TreeGrafter"/>
</dbReference>
<dbReference type="GO" id="GO:0005829">
    <property type="term" value="C:cytosol"/>
    <property type="evidence" value="ECO:0007669"/>
    <property type="project" value="GOC"/>
</dbReference>
<dbReference type="OrthoDB" id="192608at2759"/>
<dbReference type="InterPro" id="IPR011989">
    <property type="entry name" value="ARM-like"/>
</dbReference>
<dbReference type="KEGG" id="ssck:SPSK_10839"/>
<sequence length="2645" mass="281774">MATAASPAPDGPQASNGGGADDAAAVAAVAAAAAAATAATTNAAAASTSPHPELDTMHLANLPVEQQELTLLQFAANLDAHVRVLEPDDCTAQQIYLKKEIFKILNLTTPPPSRVVRNTLGRCLAHVLGKGDRKLLFETINDLNAVIANGGVKVRTADASAGSSSGGISAAEASNRTKQAAVVCLGDVFGAAGDSAISLHQLTTATLMKMLKAAQNHAGLRAAVFVAFSKLVTCIGTSTDESIARDMWKQARSHASGDKGALVSVAACRCLIALVRYTTYFDTSSDFDSLSKTIFKTIDSPSPHVRRAAADCLVEAMVKGYAEAVGGGSGGIGGGSDGGGGGLGRAMSTRKAVLPKALKRQSTLPAGLQDDDDLPGSRASSPGPSRSSHNVLSLPLVDLLKTLSAHYVRLSTTNRARAALGICYGRVLQRLGEKAVELNYLKIIENLSVDLLGHANIANNRYRLLVSRRIVDTIVQDIVSRRILSEAGQIAAAKALVNDVLKNYPQVIKERPEPSKHTLVVTLGALASLVASLGSAANSFAESCRDGLLQLLPHPTYSVQVHAAACLKAFVLACPQQLLPCLSVCMNSLTRELGQLSGAGGSSTHQHRRCLGFSYGLAATLSASPQRPLYGSVDINSRVLTMATNLLKTSGKLELRVASVQIQVAWILIGGLMSLGPNFVKIHLSQMLLLWKNALPKPLAKDNVASRNYLETSFLTHVRDCALGSILAFLQYNSRLLTVDVSKRIAAMLQHTTAFLRTLPPRKVTDDMSQRLTPALQLHDLDVMVQRRVLQCYLRLINMAPAGSSEALLQSNLLTLVISFFADPDNYGAGSLSASIATAAGTFETIWDVADNAGFGVTGLVSGFKVRGLPGQHEKNAAEEEEQQQLLSALDETAGPEGVIESLLLSPVCGAFEHDASLLYVESNVVRGADGSASSSTLLPDPPATDVVNLAIQLFAYVFPLTPAKVQESILEQVATFMSAGSLQRDPGRKTAINVNVAVALLSTLKVAVKETHAPAGNITDQKVEKLLQDLVRGFVIDPDQYVRSIGYAAVGRLCNACGNAFTSHEIKYLVDTIVVNREPSARAGCAMALGCIQTKVGGMAAGYHLKTILGILMSLCNDPHPTVHFWALEAFARASDAAGLNFSSYVSSTLGMLAQLYGSENHHAEVASAVSMNLELDLSTTAAIARCVDALVNVLGPDLQETTKSRELIFTLVRQFQDEDDRQVQRSSLACLEHLSLYAPGYVDFNDYVKLLQRYMQSDHQGLRDAAVDGLYNLMKRNADEVMAAALPGLEDQLWLVLDRHPAHDGIRNIFRNWMRQACLHDTNGWLQRFQRVLKMTRPKVPETTRLAATFQKTAFRGTAIDLQDEEVAGLGSGEREDGHNKDDGDQPGDGGGGPSSSSGGAAADAGSGAAGSSAPTGAPSSSNAVVAAATAARTAAAGSDVEPLRWQITAFVLSLLNEVFLLVGNDAAATASVGGDISPAQAALQSKIADVVRMAFSASTSSVLEQRIWGLKIVGALLRMFGKTPDPDFEEAMILEQFQAQISSALTPAFAADSSPELASEAVHVCAAFVATGIVTDVDRMGRILKTLVGALESFMADSDNIGIGDLKGLSANAQVMVKMSVFAAWAELQVASLEQQYLVDVLRPHIGKLTPLWLESLREFARLRFEPDISMTLGPPSLSGSLDTIYAALNRETLLAFYQEAWLKLVDAIASLIEQDSEFVFDALDGKLVEENDDADGDRAKNIEKAVAVSLADGGGRETGKKKGPDINYRDEPVAFFFVLFGIAFEALAARQGHADSLATPGQTLEILLALKKILHPSVSGQAIYRDAIFSETMDLLDRQVLTEGLDVQGVIVEIARALCLAHPAARTREQPETGELSEDIEQLFELTRIIVLVLSGLLPTLSEQPQGSSGPPPMRYHMTEEAVLVLIKTALDALVDAAEVFPAIIRTDLHACLVHIFATILATPACQEVVVPQALPTLKRFITTATSTAAGDEQTDAQMRGCLRRFLSVYLTAQKREAATSLACVKNSLLAITILFTAGNNNLSTNDPLVVRFLDELLDCLTDRMTAKIAANCCRSLLLHTRNTVADQSIGRFLLPRLLAFATNVEPEDPEGARSLVAQTLNAFVVQAASQATASNGSATGGNRTSVAVATALVLPALLARAAGELEKWQEANLSTQQAELGAAAEADRNTIYKETSGRLLELASADPAAFRGVVAGLNESQRSFMEEVIKAGRQAAAAKPAASNNDQPTIALKMDFGSAEDAHGVATHDGSGRLTAVAQGVLDRVGVHADTLPLALLIAVERREEGVVRAKQQPVQPAAAGTARRRNGRLQAHVRVHDGIQVHLLVQHIPDAAARLGGLPQVRVVTYARVDAAGQERQCAAAVGQQETQLGQAVEDACQEEPRHGDGCLHGEAERQWQHMAVLAGRAATRAPHLAGQAVVRVQEDDEPRLGQRGQNGLHGRVVESLAQTACAQNNTAAVGQRGDVGDGLEQHGRRRRDRQRREEEQAARVCLAHGREACVDGGSESPGLVAVDEIEPWVGERQHRHVNAVRVHKVELLGDRGVVARQRPPRQRRYGRCLASHGGSFGLLEGRHLGRQQDDARVGRARKRAHNGDVIAGFEDLDVLWGVHVGVDVHNGCFG</sequence>
<dbReference type="Gene3D" id="1.25.10.10">
    <property type="entry name" value="Leucine-rich Repeat Variant"/>
    <property type="match status" value="4"/>
</dbReference>
<evidence type="ECO:0000313" key="4">
    <source>
        <dbReference type="EMBL" id="KJR85645.1"/>
    </source>
</evidence>
<dbReference type="GO" id="GO:0006897">
    <property type="term" value="P:endocytosis"/>
    <property type="evidence" value="ECO:0007669"/>
    <property type="project" value="TreeGrafter"/>
</dbReference>
<dbReference type="VEuPathDB" id="FungiDB:SPSK_10839"/>
<gene>
    <name evidence="4" type="ORF">SPSK_10839</name>
</gene>
<dbReference type="SUPFAM" id="SSF48371">
    <property type="entry name" value="ARM repeat"/>
    <property type="match status" value="2"/>
</dbReference>
<reference evidence="4 5" key="2">
    <citation type="journal article" date="2015" name="Eukaryot. Cell">
        <title>Asexual propagation of a virulent clone complex in a human and feline outbreak of sporotrichosis.</title>
        <authorList>
            <person name="Teixeira Mde M."/>
            <person name="Rodrigues A.M."/>
            <person name="Tsui C.K."/>
            <person name="de Almeida L.G."/>
            <person name="Van Diepeningen A.D."/>
            <person name="van den Ende B.G."/>
            <person name="Fernandes G.F."/>
            <person name="Kano R."/>
            <person name="Hamelin R.C."/>
            <person name="Lopes-Bezerra L.M."/>
            <person name="Vasconcelos A.T."/>
            <person name="de Hoog S."/>
            <person name="de Camargo Z.P."/>
            <person name="Felipe M.S."/>
        </authorList>
    </citation>
    <scope>NUCLEOTIDE SEQUENCE [LARGE SCALE GENOMIC DNA]</scope>
    <source>
        <strain evidence="4 5">1099-18</strain>
    </source>
</reference>
<dbReference type="GeneID" id="27672379"/>
<dbReference type="GO" id="GO:0008104">
    <property type="term" value="P:intracellular protein localization"/>
    <property type="evidence" value="ECO:0007669"/>
    <property type="project" value="TreeGrafter"/>
</dbReference>
<feature type="compositionally biased region" description="Low complexity" evidence="2">
    <location>
        <begin position="1397"/>
        <end position="1423"/>
    </location>
</feature>
<dbReference type="Pfam" id="PF25808">
    <property type="entry name" value="TPR_LAA1_C"/>
    <property type="match status" value="1"/>
</dbReference>
<organism evidence="4 5">
    <name type="scientific">Sporothrix schenckii 1099-18</name>
    <dbReference type="NCBI Taxonomy" id="1397361"/>
    <lineage>
        <taxon>Eukaryota</taxon>
        <taxon>Fungi</taxon>
        <taxon>Dikarya</taxon>
        <taxon>Ascomycota</taxon>
        <taxon>Pezizomycotina</taxon>
        <taxon>Sordariomycetes</taxon>
        <taxon>Sordariomycetidae</taxon>
        <taxon>Ophiostomatales</taxon>
        <taxon>Ophiostomataceae</taxon>
        <taxon>Sporothrix</taxon>
    </lineage>
</organism>
<evidence type="ECO:0000259" key="3">
    <source>
        <dbReference type="Pfam" id="PF25808"/>
    </source>
</evidence>
<feature type="region of interest" description="Disordered" evidence="2">
    <location>
        <begin position="1"/>
        <end position="20"/>
    </location>
</feature>
<feature type="region of interest" description="Disordered" evidence="2">
    <location>
        <begin position="1372"/>
        <end position="1423"/>
    </location>
</feature>
<dbReference type="GO" id="GO:0030139">
    <property type="term" value="C:endocytic vesicle"/>
    <property type="evidence" value="ECO:0007669"/>
    <property type="project" value="TreeGrafter"/>
</dbReference>
<dbReference type="InterPro" id="IPR057981">
    <property type="entry name" value="TPR_LAA1-like_C"/>
</dbReference>
<evidence type="ECO:0000256" key="1">
    <source>
        <dbReference type="ARBA" id="ARBA00008304"/>
    </source>
</evidence>
<feature type="compositionally biased region" description="Basic and acidic residues" evidence="2">
    <location>
        <begin position="1375"/>
        <end position="1386"/>
    </location>
</feature>
<comment type="caution">
    <text evidence="4">The sequence shown here is derived from an EMBL/GenBank/DDBJ whole genome shotgun (WGS) entry which is preliminary data.</text>
</comment>
<accession>A0A0F2M9Z2</accession>
<dbReference type="RefSeq" id="XP_016588321.1">
    <property type="nucleotide sequence ID" value="XM_016737102.1"/>
</dbReference>
<dbReference type="PANTHER" id="PTHR21663">
    <property type="entry name" value="HYPOTHETICAL HEAT DOMAIN-CONTAINING"/>
    <property type="match status" value="1"/>
</dbReference>
<protein>
    <submittedName>
        <fullName evidence="4">HEAT repeat protein</fullName>
    </submittedName>
</protein>
<evidence type="ECO:0000313" key="5">
    <source>
        <dbReference type="Proteomes" id="UP000033710"/>
    </source>
</evidence>
<dbReference type="InterPro" id="IPR040108">
    <property type="entry name" value="Laa1/Sip1/HEATR5"/>
</dbReference>
<name>A0A0F2M9Z2_SPOSC</name>
<dbReference type="GO" id="GO:0005794">
    <property type="term" value="C:Golgi apparatus"/>
    <property type="evidence" value="ECO:0007669"/>
    <property type="project" value="TreeGrafter"/>
</dbReference>
<proteinExistence type="inferred from homology"/>
<feature type="domain" description="LAA1-like C-terminal TPR repeats" evidence="3">
    <location>
        <begin position="2050"/>
        <end position="2245"/>
    </location>
</feature>
<dbReference type="Pfam" id="PF20210">
    <property type="entry name" value="Laa1_Sip1_HTR5"/>
    <property type="match status" value="1"/>
</dbReference>